<keyword evidence="6" id="KW-1185">Reference proteome</keyword>
<feature type="compositionally biased region" description="Pro residues" evidence="1">
    <location>
        <begin position="434"/>
        <end position="446"/>
    </location>
</feature>
<dbReference type="Pfam" id="PF09335">
    <property type="entry name" value="VTT_dom"/>
    <property type="match status" value="1"/>
</dbReference>
<feature type="signal peptide" evidence="3">
    <location>
        <begin position="1"/>
        <end position="18"/>
    </location>
</feature>
<evidence type="ECO:0000313" key="6">
    <source>
        <dbReference type="Proteomes" id="UP000751190"/>
    </source>
</evidence>
<dbReference type="EMBL" id="JAGTXO010000001">
    <property type="protein sequence ID" value="KAG8470918.1"/>
    <property type="molecule type" value="Genomic_DNA"/>
</dbReference>
<dbReference type="AlphaFoldDB" id="A0A8J6CKC2"/>
<dbReference type="PANTHER" id="PTHR46826">
    <property type="match status" value="1"/>
</dbReference>
<feature type="chain" id="PRO_5035174664" description="VTT domain-containing protein" evidence="3">
    <location>
        <begin position="19"/>
        <end position="446"/>
    </location>
</feature>
<dbReference type="InterPro" id="IPR053240">
    <property type="entry name" value="VTT_domain"/>
</dbReference>
<evidence type="ECO:0000259" key="4">
    <source>
        <dbReference type="Pfam" id="PF09335"/>
    </source>
</evidence>
<evidence type="ECO:0000313" key="5">
    <source>
        <dbReference type="EMBL" id="KAG8470918.1"/>
    </source>
</evidence>
<dbReference type="PANTHER" id="PTHR46826:SF1">
    <property type="entry name" value="TVP38_TMEM64 FAMILY MEMBRANE PROTEIN YDJX"/>
    <property type="match status" value="1"/>
</dbReference>
<evidence type="ECO:0000256" key="1">
    <source>
        <dbReference type="SAM" id="MobiDB-lite"/>
    </source>
</evidence>
<evidence type="ECO:0000256" key="2">
    <source>
        <dbReference type="SAM" id="Phobius"/>
    </source>
</evidence>
<evidence type="ECO:0000256" key="3">
    <source>
        <dbReference type="SAM" id="SignalP"/>
    </source>
</evidence>
<feature type="transmembrane region" description="Helical" evidence="2">
    <location>
        <begin position="229"/>
        <end position="255"/>
    </location>
</feature>
<name>A0A8J6CKC2_DIALT</name>
<feature type="domain" description="VTT" evidence="4">
    <location>
        <begin position="226"/>
        <end position="346"/>
    </location>
</feature>
<feature type="region of interest" description="Disordered" evidence="1">
    <location>
        <begin position="404"/>
        <end position="446"/>
    </location>
</feature>
<dbReference type="InterPro" id="IPR032816">
    <property type="entry name" value="VTT_dom"/>
</dbReference>
<dbReference type="OMA" id="SGNWYVC"/>
<reference evidence="5" key="1">
    <citation type="submission" date="2021-05" db="EMBL/GenBank/DDBJ databases">
        <title>The genome of the haptophyte Pavlova lutheri (Diacronema luteri, Pavlovales) - a model for lipid biosynthesis in eukaryotic algae.</title>
        <authorList>
            <person name="Hulatt C.J."/>
            <person name="Posewitz M.C."/>
        </authorList>
    </citation>
    <scope>NUCLEOTIDE SEQUENCE</scope>
    <source>
        <strain evidence="5">NIVA-4/92</strain>
    </source>
</reference>
<accession>A0A8J6CKC2</accession>
<keyword evidence="3" id="KW-0732">Signal</keyword>
<protein>
    <recommendedName>
        <fullName evidence="4">VTT domain-containing protein</fullName>
    </recommendedName>
</protein>
<keyword evidence="2" id="KW-0812">Transmembrane</keyword>
<keyword evidence="2" id="KW-0472">Membrane</keyword>
<keyword evidence="2" id="KW-1133">Transmembrane helix</keyword>
<organism evidence="5 6">
    <name type="scientific">Diacronema lutheri</name>
    <name type="common">Unicellular marine alga</name>
    <name type="synonym">Monochrysis lutheri</name>
    <dbReference type="NCBI Taxonomy" id="2081491"/>
    <lineage>
        <taxon>Eukaryota</taxon>
        <taxon>Haptista</taxon>
        <taxon>Haptophyta</taxon>
        <taxon>Pavlovophyceae</taxon>
        <taxon>Pavlovales</taxon>
        <taxon>Pavlovaceae</taxon>
        <taxon>Diacronema</taxon>
    </lineage>
</organism>
<proteinExistence type="predicted"/>
<sequence>MAALSVAVALLVPSGCVGRVSVLRVGARAAVRLGPDVPPPRREFDNPWQAATALWDAVRIPDFETDPSATATALRTRLAELDEQAETRARVSKVASSLPPADTLAELREVGGLMGAYYKEKITASVTNPTLRDALPKLGAAFNVAFVAIVLRLLVPRLLAINSMAELEDNLGFLGIPSRAELSNYVAQADALPLHVKLGGFFAIVIAEKLFCVTEFTPLSIVLPTLSPVLFGGLAQGIAVSVLASATGAAINFAIGRRFLADRVRTLRFFGGEPIGESVWFNAIDRNFEREGFKTALMLRLAPVLPIPLDAHWYLCGVTSVGAPQFIAAQCIGSLKFASIDGYLGTLLLAELIPGKDLGLPTQTKWVLCAEVLAVIVSSGLVTQFATQTLDRLLREEGWDRTAAAGLPSDASGAAVAPPADGRADRGRAGHSPPADPPDGTPPPLF</sequence>
<comment type="caution">
    <text evidence="5">The sequence shown here is derived from an EMBL/GenBank/DDBJ whole genome shotgun (WGS) entry which is preliminary data.</text>
</comment>
<feature type="transmembrane region" description="Helical" evidence="2">
    <location>
        <begin position="138"/>
        <end position="155"/>
    </location>
</feature>
<gene>
    <name evidence="5" type="ORF">KFE25_009339</name>
</gene>
<dbReference type="Proteomes" id="UP000751190">
    <property type="component" value="Unassembled WGS sequence"/>
</dbReference>
<dbReference type="OrthoDB" id="166803at2759"/>